<proteinExistence type="predicted"/>
<sequence length="104" mass="11741">MPAIRRNRPASNAPNVCKRRRAEEIFISRSKSNAGRGKRSARPNLTIGAKQMKVKMREGKKTKMKINGNALRLQRPRLFHRVPANVSSLTFAVGVWHASVHREG</sequence>
<evidence type="ECO:0000313" key="2">
    <source>
        <dbReference type="Proteomes" id="UP000075880"/>
    </source>
</evidence>
<name>A0AAG5DGW7_ANOAO</name>
<dbReference type="EnsemblMetazoa" id="ENSAATROPT011215">
    <property type="protein sequence ID" value="ENSAATROPP010134"/>
    <property type="gene ID" value="ENSAATROPG009128"/>
</dbReference>
<dbReference type="AlphaFoldDB" id="A0AAG5DGW7"/>
<accession>A0AAG5DGW7</accession>
<organism evidence="1 2">
    <name type="scientific">Anopheles atroparvus</name>
    <name type="common">European mosquito</name>
    <dbReference type="NCBI Taxonomy" id="41427"/>
    <lineage>
        <taxon>Eukaryota</taxon>
        <taxon>Metazoa</taxon>
        <taxon>Ecdysozoa</taxon>
        <taxon>Arthropoda</taxon>
        <taxon>Hexapoda</taxon>
        <taxon>Insecta</taxon>
        <taxon>Pterygota</taxon>
        <taxon>Neoptera</taxon>
        <taxon>Endopterygota</taxon>
        <taxon>Diptera</taxon>
        <taxon>Nematocera</taxon>
        <taxon>Culicoidea</taxon>
        <taxon>Culicidae</taxon>
        <taxon>Anophelinae</taxon>
        <taxon>Anopheles</taxon>
    </lineage>
</organism>
<protein>
    <submittedName>
        <fullName evidence="1">Uncharacterized protein</fullName>
    </submittedName>
</protein>
<keyword evidence="2" id="KW-1185">Reference proteome</keyword>
<reference evidence="1" key="1">
    <citation type="submission" date="2024-04" db="UniProtKB">
        <authorList>
            <consortium name="EnsemblMetazoa"/>
        </authorList>
    </citation>
    <scope>IDENTIFICATION</scope>
    <source>
        <strain evidence="1">EBRO</strain>
    </source>
</reference>
<evidence type="ECO:0000313" key="1">
    <source>
        <dbReference type="EnsemblMetazoa" id="ENSAATROPP010134"/>
    </source>
</evidence>
<dbReference type="Proteomes" id="UP000075880">
    <property type="component" value="Unassembled WGS sequence"/>
</dbReference>